<evidence type="ECO:0000256" key="6">
    <source>
        <dbReference type="RuleBase" id="RU003355"/>
    </source>
</evidence>
<feature type="domain" description="Peptidase S8/S53" evidence="7">
    <location>
        <begin position="148"/>
        <end position="400"/>
    </location>
</feature>
<evidence type="ECO:0000313" key="9">
    <source>
        <dbReference type="Proteomes" id="UP000198660"/>
    </source>
</evidence>
<dbReference type="PRINTS" id="PR00723">
    <property type="entry name" value="SUBTILISIN"/>
</dbReference>
<evidence type="ECO:0000256" key="3">
    <source>
        <dbReference type="ARBA" id="ARBA00022801"/>
    </source>
</evidence>
<keyword evidence="9" id="KW-1185">Reference proteome</keyword>
<dbReference type="EMBL" id="FPAA01000001">
    <property type="protein sequence ID" value="SFS33611.1"/>
    <property type="molecule type" value="Genomic_DNA"/>
</dbReference>
<dbReference type="InterPro" id="IPR000209">
    <property type="entry name" value="Peptidase_S8/S53_dom"/>
</dbReference>
<dbReference type="PANTHER" id="PTHR43806:SF11">
    <property type="entry name" value="CEREVISIN-RELATED"/>
    <property type="match status" value="1"/>
</dbReference>
<dbReference type="OrthoDB" id="9798386at2"/>
<dbReference type="InterPro" id="IPR050131">
    <property type="entry name" value="Peptidase_S8_subtilisin-like"/>
</dbReference>
<evidence type="ECO:0000313" key="8">
    <source>
        <dbReference type="EMBL" id="SFS33611.1"/>
    </source>
</evidence>
<dbReference type="SUPFAM" id="SSF52743">
    <property type="entry name" value="Subtilisin-like"/>
    <property type="match status" value="1"/>
</dbReference>
<feature type="active site" description="Charge relay system" evidence="5">
    <location>
        <position position="156"/>
    </location>
</feature>
<feature type="active site" description="Charge relay system" evidence="5">
    <location>
        <position position="189"/>
    </location>
</feature>
<protein>
    <submittedName>
        <fullName evidence="8">Serine protease, subtilisin family</fullName>
    </submittedName>
</protein>
<keyword evidence="2 5" id="KW-0645">Protease</keyword>
<dbReference type="SUPFAM" id="SSF89260">
    <property type="entry name" value="Collagen-binding domain"/>
    <property type="match status" value="1"/>
</dbReference>
<dbReference type="AlphaFoldDB" id="A0A1I6P069"/>
<comment type="similarity">
    <text evidence="1 5 6">Belongs to the peptidase S8 family.</text>
</comment>
<accession>A0A1I6P069</accession>
<evidence type="ECO:0000256" key="2">
    <source>
        <dbReference type="ARBA" id="ARBA00022670"/>
    </source>
</evidence>
<proteinExistence type="inferred from homology"/>
<dbReference type="InterPro" id="IPR023828">
    <property type="entry name" value="Peptidase_S8_Ser-AS"/>
</dbReference>
<evidence type="ECO:0000256" key="1">
    <source>
        <dbReference type="ARBA" id="ARBA00011073"/>
    </source>
</evidence>
<dbReference type="Gene3D" id="2.60.120.380">
    <property type="match status" value="2"/>
</dbReference>
<dbReference type="PANTHER" id="PTHR43806">
    <property type="entry name" value="PEPTIDASE S8"/>
    <property type="match status" value="1"/>
</dbReference>
<gene>
    <name evidence="8" type="ORF">SAMN05444972_101272</name>
</gene>
<dbReference type="Gene3D" id="3.40.50.200">
    <property type="entry name" value="Peptidase S8/S53 domain"/>
    <property type="match status" value="1"/>
</dbReference>
<dbReference type="InterPro" id="IPR015500">
    <property type="entry name" value="Peptidase_S8_subtilisin-rel"/>
</dbReference>
<name>A0A1I6P069_9BACL</name>
<dbReference type="Proteomes" id="UP000198660">
    <property type="component" value="Unassembled WGS sequence"/>
</dbReference>
<organism evidence="8 9">
    <name type="scientific">Marininema halotolerans</name>
    <dbReference type="NCBI Taxonomy" id="1155944"/>
    <lineage>
        <taxon>Bacteria</taxon>
        <taxon>Bacillati</taxon>
        <taxon>Bacillota</taxon>
        <taxon>Bacilli</taxon>
        <taxon>Bacillales</taxon>
        <taxon>Thermoactinomycetaceae</taxon>
        <taxon>Marininema</taxon>
    </lineage>
</organism>
<dbReference type="InterPro" id="IPR023827">
    <property type="entry name" value="Peptidase_S8_Asp-AS"/>
</dbReference>
<keyword evidence="3 5" id="KW-0378">Hydrolase</keyword>
<evidence type="ECO:0000256" key="4">
    <source>
        <dbReference type="ARBA" id="ARBA00022825"/>
    </source>
</evidence>
<dbReference type="PROSITE" id="PS00136">
    <property type="entry name" value="SUBTILASE_ASP"/>
    <property type="match status" value="1"/>
</dbReference>
<dbReference type="InterPro" id="IPR036852">
    <property type="entry name" value="Peptidase_S8/S53_dom_sf"/>
</dbReference>
<reference evidence="9" key="1">
    <citation type="submission" date="2016-10" db="EMBL/GenBank/DDBJ databases">
        <authorList>
            <person name="Varghese N."/>
            <person name="Submissions S."/>
        </authorList>
    </citation>
    <scope>NUCLEOTIDE SEQUENCE [LARGE SCALE GENOMIC DNA]</scope>
    <source>
        <strain evidence="9">DSM 45789</strain>
    </source>
</reference>
<dbReference type="GO" id="GO:0006508">
    <property type="term" value="P:proteolysis"/>
    <property type="evidence" value="ECO:0007669"/>
    <property type="project" value="UniProtKB-KW"/>
</dbReference>
<dbReference type="PROSITE" id="PS00138">
    <property type="entry name" value="SUBTILASE_SER"/>
    <property type="match status" value="1"/>
</dbReference>
<dbReference type="Pfam" id="PF00082">
    <property type="entry name" value="Peptidase_S8"/>
    <property type="match status" value="1"/>
</dbReference>
<keyword evidence="4 5" id="KW-0720">Serine protease</keyword>
<feature type="active site" description="Charge relay system" evidence="5">
    <location>
        <position position="352"/>
    </location>
</feature>
<evidence type="ECO:0000256" key="5">
    <source>
        <dbReference type="PROSITE-ProRule" id="PRU01240"/>
    </source>
</evidence>
<dbReference type="GO" id="GO:0004252">
    <property type="term" value="F:serine-type endopeptidase activity"/>
    <property type="evidence" value="ECO:0007669"/>
    <property type="project" value="UniProtKB-UniRule"/>
</dbReference>
<sequence>MMKKQVGMGILLLVLLVSVWLFINHRDGVSKRDQENDKEAVHHEWVIKWKKGNPDPAFLDTVEVLHTTEEGVGGERMLVRLRPGINEDDWEKRWSTDEEVEYLHPNLKYKVEQLEDSTVGGVASHLYFLDQINAKEAWKSVHLPQREKPVTVAVVDTGIDLKHSFLQPWLTTGSNLKEPANEPQDKYGHGTHVAGVIAEVLRGFQKKKNVTIPIQIMPIKVMEGKDDGDVYYTAEGIREAVRKKADVILLSQGSWTYSEAMADAVTMAEKKGVIVVGAAGNARIDPQGVIQYNRPLYYPAAFPTVLGVASLNAAGKVVPTSNGGAGVDVAAPGDEIWTTTLKGKFGKDSGTSFAAPQVAAVAALIRCEHPDMTPAEVRNLIRQTAKPLGEERWDLLSGYGRLDVKKALTTTLKLDIHEPNDTKSKATPSLPNQRFEGAIQGRTDRDCLREHIEDGGTLTFSTQAEHRNDLDLSVQLEEGERATYHGSELQEVRLSIPPGDVTACFSTKTEKTIPYRIDSRFQPGPDMYENNDYSWNAANIDLPRGFSYVEATLHKKGDDDWYRVKVSKPGKLKVQVGVMTPRNDPVLTLYGKGKKKGQWDKKGDGESEEATLQVSPGIWYIRVSDYGMNIVPTPYHLFIHYDVKS</sequence>
<evidence type="ECO:0000259" key="7">
    <source>
        <dbReference type="Pfam" id="PF00082"/>
    </source>
</evidence>
<dbReference type="PROSITE" id="PS51892">
    <property type="entry name" value="SUBTILASE"/>
    <property type="match status" value="1"/>
</dbReference>